<evidence type="ECO:0000313" key="4">
    <source>
        <dbReference type="EMBL" id="NYA69859.1"/>
    </source>
</evidence>
<evidence type="ECO:0000259" key="3">
    <source>
        <dbReference type="PROSITE" id="PS51841"/>
    </source>
</evidence>
<feature type="chain" id="PRO_5031542334" evidence="2">
    <location>
        <begin position="27"/>
        <end position="1468"/>
    </location>
</feature>
<keyword evidence="2" id="KW-0732">Signal</keyword>
<evidence type="ECO:0000256" key="1">
    <source>
        <dbReference type="ARBA" id="ARBA00022737"/>
    </source>
</evidence>
<dbReference type="PROSITE" id="PS51841">
    <property type="entry name" value="LTD"/>
    <property type="match status" value="2"/>
</dbReference>
<sequence length="1468" mass="150536">MKTRLQKAFLNAYSLLAVLLASSAMTGQVTLPGTSPYSENFNTTPGASGTSYPTGWASYDGTTVDNAMNVGNAASVSGANYNYGSRIGILGSGSAFSPSSIVLRIANTSGKTGLKISYDVVKIREQARSNSFNLEVSTTSATAGFTSVTGGSYASGSIAEGTSTAFTNIDISSVDNTSGNVWIRWSYTEISGSGSRDGIALDNVSVSWGASAPAVTTSTATSITASSATLRGTINANGQIVATSFNWGTTTSYGSSVAGTPSSATGTSVTNITAGISSLSPNTQYNYRVVGTVSGTPTNGANSSFYTLAKVPGILTVNNAAIFTLDVTVNATTQNGNPAATQYAIREDGGSYVQADGSLDAAAVWQTAAQWATVTVIGLTDNTTYGFSAKARNNAGAETAFGTSASGTTLVNTNPTLTVSTLAGFGDVCVFHTSEAQSFTIDGINLTADDIVVGPLDGFTFSLTETGTYVPTLNITQSGGTFSGEVFVRFEPTDAIAYGGNIDVVGGAADAVAVAASGTGINTLSQVNTTSAMALTASTAEVGGEVISEGCAPVTEKGIVYSTTSNPELGGTDVTNVVSSEVTAAYTVSLSALAAGTVYYTKAYSTTAAGTSYGTELTFTTADVVAPVATAATDVNHNSFTANWDASEGAVSYRLDVSESATFGTSAPATDLFFSEYAEGSSTNKYLEIYNGTGASVDLSDYRVKLYSNGSTSTTGTSNDVQLSGTLANGNTVVIRNSGATIYSGTATVVASVNFNGNDAVALYKISTASNVDIFGRIGENPGSAWTSGSISTLDKTLVRKSSVISGVTSNPTSGFPTLGTEWNVLDQNDVTNLGSHTFAGIAASFVAGYENLEVSGLSASVTGLTSETDYYYRVRAVAGNTSANSNTISVTTLVNTTPTLSVTPLASFGSACIFTIGEINSMTVSGINLTNADIIVGPLSGFTFSTSATGPFTSSVLLTQPGGTYSQEVFVRFQPIEAVAYTAEVEIDGGGASSVLAVVDAVGLDTVPTIEVTNATEGISDAEVDVELISEGCSDVIERGVVYATTIDPEIGGVDVINIPDAGTSSDFTASLSGLFGGTTYYVRAYAVNNGGTAYSESFTLTTMNVAAPLAIDASDILADGFTANWEASEGAQSYRLDVSESATFGTVTPATDLFFSEYTEGSSSNKYLEIYNGTGASVDLSDYRVRLYSNGSTSATGTSNDVQLSGSLANGSTVVIRNSAATVYTGTATVVASVNFNGDDAVALYKISTSSNVDIFGRIGEDPGTAWTSGSLTTVDKTLVRKSSVTSGVTINPTSGFPTLATEWDVLDQNDVTDLGAHTFSGSAPSFVAGYENLEVSGLSQVVTGLNSATTYYFRVRAVAGNTSDNSNTISVTTDSAFAKSSLNSKGIASNNTAVVYKQANVLNIHTVTDAIASVKVYDLTGKQLFASSDINRNDIELNDLSASNQVLVVKVMSVTNELFIKKVQF</sequence>
<feature type="domain" description="LTD" evidence="3">
    <location>
        <begin position="1142"/>
        <end position="1313"/>
    </location>
</feature>
<protein>
    <submittedName>
        <fullName evidence="4">Lamin tail domain-containing protein</fullName>
    </submittedName>
</protein>
<organism evidence="4 5">
    <name type="scientific">Flavobacterium agri</name>
    <dbReference type="NCBI Taxonomy" id="2743471"/>
    <lineage>
        <taxon>Bacteria</taxon>
        <taxon>Pseudomonadati</taxon>
        <taxon>Bacteroidota</taxon>
        <taxon>Flavobacteriia</taxon>
        <taxon>Flavobacteriales</taxon>
        <taxon>Flavobacteriaceae</taxon>
        <taxon>Flavobacterium</taxon>
    </lineage>
</organism>
<keyword evidence="5" id="KW-1185">Reference proteome</keyword>
<dbReference type="InterPro" id="IPR036116">
    <property type="entry name" value="FN3_sf"/>
</dbReference>
<dbReference type="InterPro" id="IPR003961">
    <property type="entry name" value="FN3_dom"/>
</dbReference>
<dbReference type="InterPro" id="IPR001322">
    <property type="entry name" value="Lamin_tail_dom"/>
</dbReference>
<gene>
    <name evidence="4" type="ORF">HZF10_02925</name>
</gene>
<dbReference type="Gene3D" id="2.60.40.10">
    <property type="entry name" value="Immunoglobulins"/>
    <property type="match status" value="2"/>
</dbReference>
<dbReference type="RefSeq" id="WP_176004680.1">
    <property type="nucleotide sequence ID" value="NZ_JABWMI010000005.1"/>
</dbReference>
<dbReference type="PANTHER" id="PTHR13817:SF73">
    <property type="entry name" value="FIBRONECTIN TYPE-III DOMAIN-CONTAINING PROTEIN"/>
    <property type="match status" value="1"/>
</dbReference>
<accession>A0A7Y9C4Z2</accession>
<proteinExistence type="predicted"/>
<dbReference type="InterPro" id="IPR013783">
    <property type="entry name" value="Ig-like_fold"/>
</dbReference>
<dbReference type="Pfam" id="PF00932">
    <property type="entry name" value="LTD"/>
    <property type="match status" value="2"/>
</dbReference>
<name>A0A7Y9C4Z2_9FLAO</name>
<dbReference type="NCBIfam" id="NF033708">
    <property type="entry name" value="T9SS_Cterm_ChiA"/>
    <property type="match status" value="1"/>
</dbReference>
<keyword evidence="1" id="KW-0677">Repeat</keyword>
<dbReference type="SUPFAM" id="SSF49265">
    <property type="entry name" value="Fibronectin type III"/>
    <property type="match status" value="2"/>
</dbReference>
<dbReference type="Proteomes" id="UP000535020">
    <property type="component" value="Unassembled WGS sequence"/>
</dbReference>
<dbReference type="EMBL" id="JACBJI010000001">
    <property type="protein sequence ID" value="NYA69859.1"/>
    <property type="molecule type" value="Genomic_DNA"/>
</dbReference>
<comment type="caution">
    <text evidence="4">The sequence shown here is derived from an EMBL/GenBank/DDBJ whole genome shotgun (WGS) entry which is preliminary data.</text>
</comment>
<dbReference type="PANTHER" id="PTHR13817">
    <property type="entry name" value="TITIN"/>
    <property type="match status" value="1"/>
</dbReference>
<feature type="domain" description="LTD" evidence="3">
    <location>
        <begin position="659"/>
        <end position="812"/>
    </location>
</feature>
<reference evidence="4 5" key="1">
    <citation type="submission" date="2020-07" db="EMBL/GenBank/DDBJ databases">
        <authorList>
            <person name="Sun Q."/>
        </authorList>
    </citation>
    <scope>NUCLEOTIDE SEQUENCE [LARGE SCALE GENOMIC DNA]</scope>
    <source>
        <strain evidence="4 5">MAH-1</strain>
    </source>
</reference>
<evidence type="ECO:0000313" key="5">
    <source>
        <dbReference type="Proteomes" id="UP000535020"/>
    </source>
</evidence>
<dbReference type="InterPro" id="IPR050964">
    <property type="entry name" value="Striated_Muscle_Regulatory"/>
</dbReference>
<feature type="signal peptide" evidence="2">
    <location>
        <begin position="1"/>
        <end position="26"/>
    </location>
</feature>
<evidence type="ECO:0000256" key="2">
    <source>
        <dbReference type="SAM" id="SignalP"/>
    </source>
</evidence>
<dbReference type="SMART" id="SM00060">
    <property type="entry name" value="FN3"/>
    <property type="match status" value="5"/>
</dbReference>